<dbReference type="PATRIC" id="fig|953739.5.peg.4325"/>
<protein>
    <submittedName>
        <fullName evidence="1">Uncharacterized protein</fullName>
    </submittedName>
</protein>
<dbReference type="OrthoDB" id="4220183at2"/>
<dbReference type="Pfam" id="PF19746">
    <property type="entry name" value="DUF6233"/>
    <property type="match status" value="1"/>
</dbReference>
<accession>F2R0T7</accession>
<dbReference type="InterPro" id="IPR046200">
    <property type="entry name" value="DUF6233"/>
</dbReference>
<proteinExistence type="predicted"/>
<dbReference type="GeneID" id="51862735"/>
<dbReference type="STRING" id="953739.SVEN_2168"/>
<sequence>MPDEPTSPELEKLRFLYRVQCSQLAQTERWIEAELAKVRERASRRPLPEGPAFVLSYLRVGGKASADSVHLGDCRMASHHTKPLSQEQARQAITSGGLRACEICRPDSELGVLE</sequence>
<evidence type="ECO:0000313" key="1">
    <source>
        <dbReference type="EMBL" id="CCA55454.1"/>
    </source>
</evidence>
<evidence type="ECO:0000313" key="2">
    <source>
        <dbReference type="Proteomes" id="UP000006854"/>
    </source>
</evidence>
<name>F2R0T7_STRVP</name>
<gene>
    <name evidence="1" type="ordered locus">SVEN_2168</name>
</gene>
<dbReference type="EMBL" id="FR845719">
    <property type="protein sequence ID" value="CCA55454.1"/>
    <property type="molecule type" value="Genomic_DNA"/>
</dbReference>
<dbReference type="AlphaFoldDB" id="F2R0T7"/>
<dbReference type="KEGG" id="sve:SVEN_2168"/>
<organism evidence="1 2">
    <name type="scientific">Streptomyces venezuelae (strain ATCC 10712 / CBS 650.69 / DSM 40230 / JCM 4526 / NBRC 13096 / PD 04745)</name>
    <dbReference type="NCBI Taxonomy" id="953739"/>
    <lineage>
        <taxon>Bacteria</taxon>
        <taxon>Bacillati</taxon>
        <taxon>Actinomycetota</taxon>
        <taxon>Actinomycetes</taxon>
        <taxon>Kitasatosporales</taxon>
        <taxon>Streptomycetaceae</taxon>
        <taxon>Streptomyces</taxon>
    </lineage>
</organism>
<dbReference type="HOGENOM" id="CLU_167630_0_0_11"/>
<keyword evidence="2" id="KW-1185">Reference proteome</keyword>
<dbReference type="RefSeq" id="WP_015033372.1">
    <property type="nucleotide sequence ID" value="NC_018750.1"/>
</dbReference>
<dbReference type="Proteomes" id="UP000006854">
    <property type="component" value="Chromosome"/>
</dbReference>
<reference evidence="1 2" key="1">
    <citation type="journal article" date="2011" name="BMC Genomics">
        <title>Genome-wide analysis of the role of GlnR in Streptomyces venezuelae provides new insights into global nitrogen regulation in actinomycetes.</title>
        <authorList>
            <person name="Pullan S.T."/>
            <person name="Bibb M.J."/>
            <person name="Merrick M."/>
        </authorList>
    </citation>
    <scope>NUCLEOTIDE SEQUENCE [LARGE SCALE GENOMIC DNA]</scope>
    <source>
        <strain evidence="1">ATCC 10712</strain>
    </source>
</reference>